<keyword evidence="1" id="KW-1133">Transmembrane helix</keyword>
<dbReference type="RefSeq" id="WP_322809617.1">
    <property type="nucleotide sequence ID" value="NZ_JAVBVO010000005.1"/>
</dbReference>
<protein>
    <submittedName>
        <fullName evidence="2">Uncharacterized protein</fullName>
    </submittedName>
</protein>
<comment type="caution">
    <text evidence="2">The sequence shown here is derived from an EMBL/GenBank/DDBJ whole genome shotgun (WGS) entry which is preliminary data.</text>
</comment>
<feature type="transmembrane region" description="Helical" evidence="1">
    <location>
        <begin position="6"/>
        <end position="26"/>
    </location>
</feature>
<gene>
    <name evidence="2" type="ORF">RAK27_16255</name>
</gene>
<dbReference type="AlphaFoldDB" id="A0AAW9KAS5"/>
<name>A0AAW9KAS5_CARML</name>
<sequence>MLLLLKICGILGFIFCLVLVGFALKIKKVGSKKFQKKIGLIFFVSLALFSFSQFKLSKQAAVQRETYTISSKSTLEGSQTFLRVLVFSKNKKDLETIFNTLEKKEKKKSVDSLFVRFNVDNGGEIGKFIANGKIAWTKEGEKQVGLKKDKVGFDYNKELK</sequence>
<accession>A0AAW9KAS5</accession>
<proteinExistence type="predicted"/>
<keyword evidence="1" id="KW-0812">Transmembrane</keyword>
<evidence type="ECO:0000256" key="1">
    <source>
        <dbReference type="SAM" id="Phobius"/>
    </source>
</evidence>
<organism evidence="2 3">
    <name type="scientific">Carnobacterium maltaromaticum</name>
    <name type="common">Carnobacterium piscicola</name>
    <dbReference type="NCBI Taxonomy" id="2751"/>
    <lineage>
        <taxon>Bacteria</taxon>
        <taxon>Bacillati</taxon>
        <taxon>Bacillota</taxon>
        <taxon>Bacilli</taxon>
        <taxon>Lactobacillales</taxon>
        <taxon>Carnobacteriaceae</taxon>
        <taxon>Carnobacterium</taxon>
    </lineage>
</organism>
<evidence type="ECO:0000313" key="2">
    <source>
        <dbReference type="EMBL" id="MDZ5760191.1"/>
    </source>
</evidence>
<dbReference type="EMBL" id="JAVBVO010000005">
    <property type="protein sequence ID" value="MDZ5760191.1"/>
    <property type="molecule type" value="Genomic_DNA"/>
</dbReference>
<dbReference type="Proteomes" id="UP001290462">
    <property type="component" value="Unassembled WGS sequence"/>
</dbReference>
<reference evidence="2" key="1">
    <citation type="submission" date="2023-08" db="EMBL/GenBank/DDBJ databases">
        <title>Genomic characterization of piscicolin 126 produced by Carnobacterium maltaromaticum CM22 strain isolated from salmon (Salmo salar).</title>
        <authorList>
            <person name="Gonzalez-Gragera E."/>
            <person name="Garcia-Lopez J.D."/>
            <person name="Teso-Perez C."/>
            <person name="Gimenez-Hernandez I."/>
            <person name="Peralta-Sanchez J.M."/>
            <person name="Valdivia E."/>
            <person name="Montalban-Lopez M."/>
            <person name="Martin-Platero A.M."/>
            <person name="Banos A."/>
            <person name="Martinez-Bueno M."/>
        </authorList>
    </citation>
    <scope>NUCLEOTIDE SEQUENCE</scope>
    <source>
        <strain evidence="2">CM22</strain>
    </source>
</reference>
<evidence type="ECO:0000313" key="3">
    <source>
        <dbReference type="Proteomes" id="UP001290462"/>
    </source>
</evidence>
<feature type="transmembrane region" description="Helical" evidence="1">
    <location>
        <begin position="38"/>
        <end position="56"/>
    </location>
</feature>
<keyword evidence="1" id="KW-0472">Membrane</keyword>